<evidence type="ECO:0000313" key="4">
    <source>
        <dbReference type="WBParaSite" id="ASIM_0000057101-mRNA-1"/>
    </source>
</evidence>
<name>A0A0M3IZ90_ANISI</name>
<organism evidence="4">
    <name type="scientific">Anisakis simplex</name>
    <name type="common">Herring worm</name>
    <dbReference type="NCBI Taxonomy" id="6269"/>
    <lineage>
        <taxon>Eukaryota</taxon>
        <taxon>Metazoa</taxon>
        <taxon>Ecdysozoa</taxon>
        <taxon>Nematoda</taxon>
        <taxon>Chromadorea</taxon>
        <taxon>Rhabditida</taxon>
        <taxon>Spirurina</taxon>
        <taxon>Ascaridomorpha</taxon>
        <taxon>Ascaridoidea</taxon>
        <taxon>Anisakidae</taxon>
        <taxon>Anisakis</taxon>
        <taxon>Anisakis simplex complex</taxon>
    </lineage>
</organism>
<dbReference type="WBParaSite" id="ASIM_0000057101-mRNA-1">
    <property type="protein sequence ID" value="ASIM_0000057101-mRNA-1"/>
    <property type="gene ID" value="ASIM_0000057101"/>
</dbReference>
<reference evidence="2 3" key="2">
    <citation type="submission" date="2018-11" db="EMBL/GenBank/DDBJ databases">
        <authorList>
            <consortium name="Pathogen Informatics"/>
        </authorList>
    </citation>
    <scope>NUCLEOTIDE SEQUENCE [LARGE SCALE GENOMIC DNA]</scope>
</reference>
<gene>
    <name evidence="2" type="ORF">ASIM_LOCUS473</name>
</gene>
<accession>A0A0M3IZ90</accession>
<feature type="compositionally biased region" description="Polar residues" evidence="1">
    <location>
        <begin position="126"/>
        <end position="139"/>
    </location>
</feature>
<proteinExistence type="predicted"/>
<evidence type="ECO:0000313" key="2">
    <source>
        <dbReference type="EMBL" id="VDK17747.1"/>
    </source>
</evidence>
<keyword evidence="3" id="KW-1185">Reference proteome</keyword>
<feature type="region of interest" description="Disordered" evidence="1">
    <location>
        <begin position="18"/>
        <end position="139"/>
    </location>
</feature>
<evidence type="ECO:0000256" key="1">
    <source>
        <dbReference type="SAM" id="MobiDB-lite"/>
    </source>
</evidence>
<reference evidence="4" key="1">
    <citation type="submission" date="2017-02" db="UniProtKB">
        <authorList>
            <consortium name="WormBaseParasite"/>
        </authorList>
    </citation>
    <scope>IDENTIFICATION</scope>
</reference>
<evidence type="ECO:0000313" key="3">
    <source>
        <dbReference type="Proteomes" id="UP000267096"/>
    </source>
</evidence>
<dbReference type="EMBL" id="UYRR01000304">
    <property type="protein sequence ID" value="VDK17747.1"/>
    <property type="molecule type" value="Genomic_DNA"/>
</dbReference>
<feature type="compositionally biased region" description="Basic residues" evidence="1">
    <location>
        <begin position="42"/>
        <end position="51"/>
    </location>
</feature>
<sequence>MSSIMFFIYFGISSYVNDSSDEQTKEDSNGAGDENEEDWQRHQKNASKKAKQFNFEEMLQQTRQHAVGSRIGAYESTSSDDIHSSDIHKHQKACQAEEQASEQFKELHVRDTKRLSGDDGSDETEPASSSTQLKQSSANGGRCSNVFQIHLLEMLPFPTSNMQHFTSFTAIL</sequence>
<dbReference type="AlphaFoldDB" id="A0A0M3IZ90"/>
<protein>
    <submittedName>
        <fullName evidence="4">Protein lap4</fullName>
    </submittedName>
</protein>
<dbReference type="Proteomes" id="UP000267096">
    <property type="component" value="Unassembled WGS sequence"/>
</dbReference>
<feature type="compositionally biased region" description="Basic and acidic residues" evidence="1">
    <location>
        <begin position="103"/>
        <end position="117"/>
    </location>
</feature>